<dbReference type="EMBL" id="JAOCEK010000002">
    <property type="protein sequence ID" value="MDH1333504.1"/>
    <property type="molecule type" value="Genomic_DNA"/>
</dbReference>
<comment type="function">
    <text evidence="1">Possible endonuclease which induces a single-strand cut and initiates DNA replication.</text>
</comment>
<keyword evidence="3" id="KW-0235">DNA replication</keyword>
<organism evidence="9 10">
    <name type="scientific">Comamonas thiooxydans</name>
    <dbReference type="NCBI Taxonomy" id="363952"/>
    <lineage>
        <taxon>Bacteria</taxon>
        <taxon>Pseudomonadati</taxon>
        <taxon>Pseudomonadota</taxon>
        <taxon>Betaproteobacteria</taxon>
        <taxon>Burkholderiales</taxon>
        <taxon>Comamonadaceae</taxon>
        <taxon>Comamonas</taxon>
    </lineage>
</organism>
<keyword evidence="5 9" id="KW-0255">Endonuclease</keyword>
<accession>A0AA42PYP7</accession>
<dbReference type="InterPro" id="IPR008766">
    <property type="entry name" value="Replication_gene_A-like"/>
</dbReference>
<protein>
    <submittedName>
        <fullName evidence="9">Replication endonuclease</fullName>
    </submittedName>
</protein>
<dbReference type="AlphaFoldDB" id="A0AA42PYP7"/>
<evidence type="ECO:0000256" key="6">
    <source>
        <dbReference type="ARBA" id="ARBA00022801"/>
    </source>
</evidence>
<evidence type="ECO:0000256" key="1">
    <source>
        <dbReference type="ARBA" id="ARBA00003293"/>
    </source>
</evidence>
<gene>
    <name evidence="9" type="ORF">N5D63_05000</name>
</gene>
<evidence type="ECO:0000256" key="5">
    <source>
        <dbReference type="ARBA" id="ARBA00022759"/>
    </source>
</evidence>
<dbReference type="GO" id="GO:0016787">
    <property type="term" value="F:hydrolase activity"/>
    <property type="evidence" value="ECO:0007669"/>
    <property type="project" value="UniProtKB-KW"/>
</dbReference>
<evidence type="ECO:0000313" key="10">
    <source>
        <dbReference type="Proteomes" id="UP001161065"/>
    </source>
</evidence>
<evidence type="ECO:0000256" key="7">
    <source>
        <dbReference type="SAM" id="MobiDB-lite"/>
    </source>
</evidence>
<dbReference type="Proteomes" id="UP001161065">
    <property type="component" value="Unassembled WGS sequence"/>
</dbReference>
<evidence type="ECO:0000256" key="4">
    <source>
        <dbReference type="ARBA" id="ARBA00022722"/>
    </source>
</evidence>
<dbReference type="GO" id="GO:0004519">
    <property type="term" value="F:endonuclease activity"/>
    <property type="evidence" value="ECO:0007669"/>
    <property type="project" value="UniProtKB-KW"/>
</dbReference>
<keyword evidence="4" id="KW-0540">Nuclease</keyword>
<keyword evidence="6" id="KW-0378">Hydrolase</keyword>
<comment type="caution">
    <text evidence="9">The sequence shown here is derived from an EMBL/GenBank/DDBJ whole genome shotgun (WGS) entry which is preliminary data.</text>
</comment>
<name>A0AA42PYP7_9BURK</name>
<dbReference type="Pfam" id="PF05840">
    <property type="entry name" value="Phage_GPA"/>
    <property type="match status" value="1"/>
</dbReference>
<evidence type="ECO:0000259" key="8">
    <source>
        <dbReference type="Pfam" id="PF05840"/>
    </source>
</evidence>
<dbReference type="GO" id="GO:0006260">
    <property type="term" value="P:DNA replication"/>
    <property type="evidence" value="ECO:0007669"/>
    <property type="project" value="UniProtKB-KW"/>
</dbReference>
<reference evidence="9" key="1">
    <citation type="submission" date="2022-09" db="EMBL/GenBank/DDBJ databases">
        <title>Intensive care unit water sources are persistently colonized with multi-drug resistant bacteria and are the site of extensive horizontal gene transfer of antibiotic resistance genes.</title>
        <authorList>
            <person name="Diorio-Toth L."/>
        </authorList>
    </citation>
    <scope>NUCLEOTIDE SEQUENCE</scope>
    <source>
        <strain evidence="9">GD03832</strain>
    </source>
</reference>
<evidence type="ECO:0000313" key="9">
    <source>
        <dbReference type="EMBL" id="MDH1333504.1"/>
    </source>
</evidence>
<dbReference type="RefSeq" id="WP_280007225.1">
    <property type="nucleotide sequence ID" value="NZ_JAOCEK010000002.1"/>
</dbReference>
<feature type="region of interest" description="Disordered" evidence="7">
    <location>
        <begin position="1"/>
        <end position="20"/>
    </location>
</feature>
<feature type="domain" description="Replication gene A protein-like" evidence="8">
    <location>
        <begin position="164"/>
        <end position="413"/>
    </location>
</feature>
<evidence type="ECO:0000256" key="2">
    <source>
        <dbReference type="ARBA" id="ARBA00009260"/>
    </source>
</evidence>
<evidence type="ECO:0000256" key="3">
    <source>
        <dbReference type="ARBA" id="ARBA00022705"/>
    </source>
</evidence>
<comment type="similarity">
    <text evidence="2">Belongs to the phage GPA family.</text>
</comment>
<proteinExistence type="inferred from homology"/>
<sequence>MSMTSRAPKHPAIDAQETEKLKAERRAEALRPWNRLKWHRGMVERAFTALEKSLPPQWSQPIRLLGLGKTESTEGALAPMEWEASYDALQAIDEFAAKYGRAGEWNLSDWEICQMAKRLAHGVGEMDSGAQSEEIQMDVAGRVDMLRLMLRMLGLQESAPLVGEPAIKRGMDESWWRRMLRKHVARTVEAGAVRLGLVNRMNGGYASDATVRSRLGQIERNQNALKQALFKNEAGQIFTLAELSALSPSNPVIRGGELMTRIRGAEEYADARNHVGLFLTLTVPSRFHPVTLGAGGRPRPNKNYDGVSTPRDAQQWLRKMWQRVRAYLGRKKVNVKMYGIRVAEPHHDATPHWHALVWAECEAHAQIIEAAIRKWWLSEDGDERGAAKNRVNIKRMIGGGAAGYVAKYIAKSVGHAALADHLDVVQGQLWDVAQNEMPGHCRVDAWAACWGIRQFQAIGMPSVCVWRELRRVGKDQIDALRLDGDKTTWKAWGACHKHGEDIKADWRLFMEAMGGHCVGRRNWYLRIARRPIRNYEQAAAELKANPEKALKPLAGSVNQYGEIIKTGRVVGLQTLQGRWLISRRIAWRSIHAATEAFDPEKCTDSDSGKTLALGEARAALPRAWTGFNNCTQRLNGDTWRKLFGRGNHEAEDWTSSDSPDSVLYQPKTMVQRFQQAAHFFQTTH</sequence>